<dbReference type="Proteomes" id="UP000298493">
    <property type="component" value="Unassembled WGS sequence"/>
</dbReference>
<gene>
    <name evidence="2" type="ORF">E6O75_ATG07742</name>
</gene>
<dbReference type="STRING" id="86259.A0A4Z1NZL4"/>
<reference evidence="2 3" key="1">
    <citation type="submission" date="2019-04" db="EMBL/GenBank/DDBJ databases">
        <title>High contiguity whole genome sequence and gene annotation resource for two Venturia nashicola isolates.</title>
        <authorList>
            <person name="Prokchorchik M."/>
            <person name="Won K."/>
            <person name="Lee Y."/>
            <person name="Choi E.D."/>
            <person name="Segonzac C."/>
            <person name="Sohn K.H."/>
        </authorList>
    </citation>
    <scope>NUCLEOTIDE SEQUENCE [LARGE SCALE GENOMIC DNA]</scope>
    <source>
        <strain evidence="2 3">PRI2</strain>
    </source>
</reference>
<name>A0A4Z1NZL4_9PEZI</name>
<organism evidence="2 3">
    <name type="scientific">Venturia nashicola</name>
    <dbReference type="NCBI Taxonomy" id="86259"/>
    <lineage>
        <taxon>Eukaryota</taxon>
        <taxon>Fungi</taxon>
        <taxon>Dikarya</taxon>
        <taxon>Ascomycota</taxon>
        <taxon>Pezizomycotina</taxon>
        <taxon>Dothideomycetes</taxon>
        <taxon>Pleosporomycetidae</taxon>
        <taxon>Venturiales</taxon>
        <taxon>Venturiaceae</taxon>
        <taxon>Venturia</taxon>
    </lineage>
</organism>
<feature type="region of interest" description="Disordered" evidence="1">
    <location>
        <begin position="431"/>
        <end position="489"/>
    </location>
</feature>
<sequence length="507" mass="56255">MFSSGGYDRFSGRSRAGYAPTPSGGRGWRPTAESPRTPSPPLGPVLTKILDYELGEGDILLSKAKITNVQDIASYNWIKADEPTIIVPGRPPKWTPSTSSTKLAEDNPNGTYYRDPNAAYFPSYPMEPVVRSILESHIDHDFDSTTIDIFGCGSTLGNLLRFVRNVEVEKPFRFLAEVVGNTVFFIRRENSPQEVIHDVRGYGHSFPEAYTTWDANVQGSETHQRIIRYQLGELNVAVRFEADGYLTNKVQNQAKTSIARHREAAEDSLVSALAESSINTKKNGDSSKLKCIQGSGSIPQSAVFDLKTRSIKKKEKDTTLSDQIPRLWIRQIPSFILAYHERGVFRSDEVTVHDIKPDLNRWETDNRKDVRKLIALIKKISDFVKATPEQKLEVRYKDGIGLELRKQDAGVTPVLPDDLAARWAGQGKAFVGRDSEDDKEAGVGSDGGVADLNEQSNGNLGLDDPGLDDLGLDDGSDHEFHDWDSESEKDFTACSAEDCGYCGHCSY</sequence>
<dbReference type="EMBL" id="SNSC02000011">
    <property type="protein sequence ID" value="TID20282.1"/>
    <property type="molecule type" value="Genomic_DNA"/>
</dbReference>
<feature type="region of interest" description="Disordered" evidence="1">
    <location>
        <begin position="1"/>
        <end position="44"/>
    </location>
</feature>
<accession>A0A4Z1NZL4</accession>
<feature type="region of interest" description="Disordered" evidence="1">
    <location>
        <begin position="89"/>
        <end position="109"/>
    </location>
</feature>
<comment type="caution">
    <text evidence="2">The sequence shown here is derived from an EMBL/GenBank/DDBJ whole genome shotgun (WGS) entry which is preliminary data.</text>
</comment>
<dbReference type="PANTHER" id="PTHR35179:SF2">
    <property type="entry name" value="START DOMAIN-CONTAINING PROTEIN"/>
    <property type="match status" value="1"/>
</dbReference>
<dbReference type="PANTHER" id="PTHR35179">
    <property type="entry name" value="PROTEIN CBG02620"/>
    <property type="match status" value="1"/>
</dbReference>
<evidence type="ECO:0008006" key="4">
    <source>
        <dbReference type="Google" id="ProtNLM"/>
    </source>
</evidence>
<evidence type="ECO:0000313" key="3">
    <source>
        <dbReference type="Proteomes" id="UP000298493"/>
    </source>
</evidence>
<dbReference type="AlphaFoldDB" id="A0A4Z1NZL4"/>
<evidence type="ECO:0000313" key="2">
    <source>
        <dbReference type="EMBL" id="TID20282.1"/>
    </source>
</evidence>
<feature type="compositionally biased region" description="Acidic residues" evidence="1">
    <location>
        <begin position="465"/>
        <end position="474"/>
    </location>
</feature>
<protein>
    <recommendedName>
        <fullName evidence="4">Geranylgeranyl pyrophosphate synthetase</fullName>
    </recommendedName>
</protein>
<proteinExistence type="predicted"/>
<feature type="compositionally biased region" description="Basic and acidic residues" evidence="1">
    <location>
        <begin position="475"/>
        <end position="489"/>
    </location>
</feature>
<evidence type="ECO:0000256" key="1">
    <source>
        <dbReference type="SAM" id="MobiDB-lite"/>
    </source>
</evidence>
<keyword evidence="3" id="KW-1185">Reference proteome</keyword>